<dbReference type="InterPro" id="IPR005835">
    <property type="entry name" value="NTP_transferase_dom"/>
</dbReference>
<evidence type="ECO:0000259" key="1">
    <source>
        <dbReference type="Pfam" id="PF00483"/>
    </source>
</evidence>
<protein>
    <submittedName>
        <fullName evidence="2">Nucleotidyltransferase</fullName>
    </submittedName>
</protein>
<dbReference type="Pfam" id="PF00483">
    <property type="entry name" value="NTP_transferase"/>
    <property type="match status" value="1"/>
</dbReference>
<evidence type="ECO:0000313" key="3">
    <source>
        <dbReference type="Proteomes" id="UP000625976"/>
    </source>
</evidence>
<keyword evidence="3" id="KW-1185">Reference proteome</keyword>
<feature type="domain" description="Nucleotidyl transferase" evidence="1">
    <location>
        <begin position="8"/>
        <end position="206"/>
    </location>
</feature>
<accession>A0A917LNQ2</accession>
<comment type="caution">
    <text evidence="2">The sequence shown here is derived from an EMBL/GenBank/DDBJ whole genome shotgun (WGS) entry which is preliminary data.</text>
</comment>
<reference evidence="2" key="1">
    <citation type="journal article" date="2014" name="Int. J. Syst. Evol. Microbiol.">
        <title>Complete genome sequence of Corynebacterium casei LMG S-19264T (=DSM 44701T), isolated from a smear-ripened cheese.</title>
        <authorList>
            <consortium name="US DOE Joint Genome Institute (JGI-PGF)"/>
            <person name="Walter F."/>
            <person name="Albersmeier A."/>
            <person name="Kalinowski J."/>
            <person name="Ruckert C."/>
        </authorList>
    </citation>
    <scope>NUCLEOTIDE SEQUENCE</scope>
    <source>
        <strain evidence="2">CGMCC 1.12751</strain>
    </source>
</reference>
<dbReference type="RefSeq" id="WP_188463859.1">
    <property type="nucleotide sequence ID" value="NZ_BMFQ01000002.1"/>
</dbReference>
<dbReference type="Proteomes" id="UP000625976">
    <property type="component" value="Unassembled WGS sequence"/>
</dbReference>
<name>A0A917LNQ2_9FLAO</name>
<proteinExistence type="predicted"/>
<dbReference type="Gene3D" id="3.90.550.10">
    <property type="entry name" value="Spore Coat Polysaccharide Biosynthesis Protein SpsA, Chain A"/>
    <property type="match status" value="1"/>
</dbReference>
<dbReference type="SUPFAM" id="SSF53448">
    <property type="entry name" value="Nucleotide-diphospho-sugar transferases"/>
    <property type="match status" value="1"/>
</dbReference>
<reference evidence="2" key="2">
    <citation type="submission" date="2020-09" db="EMBL/GenBank/DDBJ databases">
        <authorList>
            <person name="Sun Q."/>
            <person name="Zhou Y."/>
        </authorList>
    </citation>
    <scope>NUCLEOTIDE SEQUENCE</scope>
    <source>
        <strain evidence="2">CGMCC 1.12751</strain>
    </source>
</reference>
<evidence type="ECO:0000313" key="2">
    <source>
        <dbReference type="EMBL" id="GGG46183.1"/>
    </source>
</evidence>
<gene>
    <name evidence="2" type="ORF">GCM10010976_17200</name>
</gene>
<dbReference type="AlphaFoldDB" id="A0A917LNQ2"/>
<organism evidence="2 3">
    <name type="scientific">Bizionia arctica</name>
    <dbReference type="NCBI Taxonomy" id="1495645"/>
    <lineage>
        <taxon>Bacteria</taxon>
        <taxon>Pseudomonadati</taxon>
        <taxon>Bacteroidota</taxon>
        <taxon>Flavobacteriia</taxon>
        <taxon>Flavobacteriales</taxon>
        <taxon>Flavobacteriaceae</taxon>
        <taxon>Bizionia</taxon>
    </lineage>
</organism>
<sequence length="279" mass="32242">MKQKTIAIMAAGMGSRFGGLKQIHAVVDDYAILDFSIYDALQAGFNHLVFIVREDILKIFQERYENELPEHVQVDFVIQDASKTPTRVKPWGTGHALLSLKHSINNHFALINADDFYGREAYKLMHDALYEDVNKHNYFIGYQLKNTLSDFGAVSRGQCFLNKNQELIHIVEHTNINKDNLLMPLNTIVSMNFWGFSADVFKIADNLFETFLKENKDSQTAEFYIPMIVDSMINEHKGIFRMLESNSNWFGVTYKKDELMVKQQLLKLISEAVYPTKLW</sequence>
<dbReference type="InterPro" id="IPR029044">
    <property type="entry name" value="Nucleotide-diphossugar_trans"/>
</dbReference>
<dbReference type="EMBL" id="BMFQ01000002">
    <property type="protein sequence ID" value="GGG46183.1"/>
    <property type="molecule type" value="Genomic_DNA"/>
</dbReference>